<dbReference type="AlphaFoldDB" id="A0A9K3Q2U2"/>
<feature type="region of interest" description="Disordered" evidence="1">
    <location>
        <begin position="662"/>
        <end position="753"/>
    </location>
</feature>
<feature type="compositionally biased region" description="Polar residues" evidence="1">
    <location>
        <begin position="770"/>
        <end position="788"/>
    </location>
</feature>
<feature type="compositionally biased region" description="Basic residues" evidence="1">
    <location>
        <begin position="595"/>
        <end position="604"/>
    </location>
</feature>
<dbReference type="Proteomes" id="UP000693970">
    <property type="component" value="Unassembled WGS sequence"/>
</dbReference>
<evidence type="ECO:0000313" key="2">
    <source>
        <dbReference type="EMBL" id="KAG7368921.1"/>
    </source>
</evidence>
<evidence type="ECO:0000313" key="3">
    <source>
        <dbReference type="Proteomes" id="UP000693970"/>
    </source>
</evidence>
<dbReference type="EMBL" id="JAGRRH010000006">
    <property type="protein sequence ID" value="KAG7368921.1"/>
    <property type="molecule type" value="Genomic_DNA"/>
</dbReference>
<feature type="compositionally biased region" description="Polar residues" evidence="1">
    <location>
        <begin position="291"/>
        <end position="308"/>
    </location>
</feature>
<feature type="compositionally biased region" description="Basic and acidic residues" evidence="1">
    <location>
        <begin position="488"/>
        <end position="512"/>
    </location>
</feature>
<feature type="compositionally biased region" description="Polar residues" evidence="1">
    <location>
        <begin position="132"/>
        <end position="142"/>
    </location>
</feature>
<feature type="region of interest" description="Disordered" evidence="1">
    <location>
        <begin position="1"/>
        <end position="27"/>
    </location>
</feature>
<feature type="region of interest" description="Disordered" evidence="1">
    <location>
        <begin position="283"/>
        <end position="349"/>
    </location>
</feature>
<reference evidence="2" key="1">
    <citation type="journal article" date="2021" name="Sci. Rep.">
        <title>Diploid genomic architecture of Nitzschia inconspicua, an elite biomass production diatom.</title>
        <authorList>
            <person name="Oliver A."/>
            <person name="Podell S."/>
            <person name="Pinowska A."/>
            <person name="Traller J.C."/>
            <person name="Smith S.R."/>
            <person name="McClure R."/>
            <person name="Beliaev A."/>
            <person name="Bohutskyi P."/>
            <person name="Hill E.A."/>
            <person name="Rabines A."/>
            <person name="Zheng H."/>
            <person name="Allen L.Z."/>
            <person name="Kuo A."/>
            <person name="Grigoriev I.V."/>
            <person name="Allen A.E."/>
            <person name="Hazlebeck D."/>
            <person name="Allen E.E."/>
        </authorList>
    </citation>
    <scope>NUCLEOTIDE SEQUENCE</scope>
    <source>
        <strain evidence="2">Hildebrandi</strain>
    </source>
</reference>
<proteinExistence type="predicted"/>
<gene>
    <name evidence="2" type="ORF">IV203_031664</name>
</gene>
<feature type="compositionally biased region" description="Basic residues" evidence="1">
    <location>
        <begin position="513"/>
        <end position="532"/>
    </location>
</feature>
<evidence type="ECO:0000256" key="1">
    <source>
        <dbReference type="SAM" id="MobiDB-lite"/>
    </source>
</evidence>
<feature type="region of interest" description="Disordered" evidence="1">
    <location>
        <begin position="397"/>
        <end position="624"/>
    </location>
</feature>
<feature type="compositionally biased region" description="Polar residues" evidence="1">
    <location>
        <begin position="718"/>
        <end position="729"/>
    </location>
</feature>
<feature type="compositionally biased region" description="Basic and acidic residues" evidence="1">
    <location>
        <begin position="402"/>
        <end position="416"/>
    </location>
</feature>
<feature type="compositionally biased region" description="Basic residues" evidence="1">
    <location>
        <begin position="454"/>
        <end position="474"/>
    </location>
</feature>
<feature type="compositionally biased region" description="Low complexity" evidence="1">
    <location>
        <begin position="730"/>
        <end position="748"/>
    </location>
</feature>
<feature type="compositionally biased region" description="Basic residues" evidence="1">
    <location>
        <begin position="539"/>
        <end position="577"/>
    </location>
</feature>
<keyword evidence="3" id="KW-1185">Reference proteome</keyword>
<feature type="region of interest" description="Disordered" evidence="1">
    <location>
        <begin position="120"/>
        <end position="167"/>
    </location>
</feature>
<feature type="compositionally biased region" description="Polar residues" evidence="1">
    <location>
        <begin position="323"/>
        <end position="349"/>
    </location>
</feature>
<feature type="compositionally biased region" description="Low complexity" evidence="1">
    <location>
        <begin position="583"/>
        <end position="594"/>
    </location>
</feature>
<name>A0A9K3Q2U2_9STRA</name>
<accession>A0A9K3Q2U2</accession>
<comment type="caution">
    <text evidence="2">The sequence shown here is derived from an EMBL/GenBank/DDBJ whole genome shotgun (WGS) entry which is preliminary data.</text>
</comment>
<sequence length="811" mass="90025">MKEEEERSTVGGPLGVNQRRPSNGRPVWKKICSLPDMMIRPDERQDIKTFVNISPHVCPTEPTTVLLPGSTGSFDSNHDKRMAISRTRARSADRTTENLRAILSPSYDTNSKTLVRNMPTDLKEHCPPLTKGESSSKSNMYSGWSPAKQPMKSAMKQSRDKKNPAARLASTWHSPIQASKEPSMFERAATKKKESRWDESTKLPQMHTKAIQKQISPLKTPQRHVSIDSITLTPSIPPLTAYDTDDCTFATGETVSIDLGSLDEVSELCRTSPRDDVKALLHDATSKEEPSNNITPMDEQNSSSSGDVTKSPILEEANRTKSRLTQRAGSDSSPTTLSDELQTSLTTKSSENRTVANIRNLTCQKAASAINRGNLLCPDIINKQNCIFSTARHGTKLTVEPGKPENSSRSRSDRSRSLSPGVNDGKDGRSKSGSLCVDKGKQIRSRSRSVSISCKKKERHSRSKSTSKSRRSSRSRSAGRMSARRRSQSRESAHGRTCSDEEKFKEKNDRSRRSSSKRPQSKIRATSHHRRGMPITSPTKRHQSKSRSKSRSNSAHPRRSKSLTRSRSKSPRRHRSFSRANESSPSRVRTSSKSSTKRRQRRGFHNTEAPPFTEAEQESTPSGKLDELLQSSYGSIEQKYKAFYGRNEAAFARLSSSLSALDHSGATKHSGAKSRQRTNEGEHEMIPISSLLPPKRTSHRASIDNSSGSLHLHDVGDVSTSDKSLTSSGNKSSPIIQSNSSDSDIQKSTFIRTGSTQELVRRWEEELNRTVRNSHPDSSSKPTMTTTIQSEMSNGDTIVWAETIIGSYKLH</sequence>
<reference evidence="2" key="2">
    <citation type="submission" date="2021-04" db="EMBL/GenBank/DDBJ databases">
        <authorList>
            <person name="Podell S."/>
        </authorList>
    </citation>
    <scope>NUCLEOTIDE SEQUENCE</scope>
    <source>
        <strain evidence="2">Hildebrandi</strain>
    </source>
</reference>
<feature type="region of interest" description="Disordered" evidence="1">
    <location>
        <begin position="767"/>
        <end position="788"/>
    </location>
</feature>
<organism evidence="2 3">
    <name type="scientific">Nitzschia inconspicua</name>
    <dbReference type="NCBI Taxonomy" id="303405"/>
    <lineage>
        <taxon>Eukaryota</taxon>
        <taxon>Sar</taxon>
        <taxon>Stramenopiles</taxon>
        <taxon>Ochrophyta</taxon>
        <taxon>Bacillariophyta</taxon>
        <taxon>Bacillariophyceae</taxon>
        <taxon>Bacillariophycidae</taxon>
        <taxon>Bacillariales</taxon>
        <taxon>Bacillariaceae</taxon>
        <taxon>Nitzschia</taxon>
    </lineage>
</organism>
<protein>
    <submittedName>
        <fullName evidence="2">Uncharacterized protein</fullName>
    </submittedName>
</protein>